<comment type="caution">
    <text evidence="1">The sequence shown here is derived from an EMBL/GenBank/DDBJ whole genome shotgun (WGS) entry which is preliminary data.</text>
</comment>
<gene>
    <name evidence="1" type="ORF">F4821DRAFT_80516</name>
</gene>
<keyword evidence="2" id="KW-1185">Reference proteome</keyword>
<reference evidence="1 2" key="1">
    <citation type="journal article" date="2022" name="New Phytol.">
        <title>Ecological generalism drives hyperdiversity of secondary metabolite gene clusters in xylarialean endophytes.</title>
        <authorList>
            <person name="Franco M.E.E."/>
            <person name="Wisecaver J.H."/>
            <person name="Arnold A.E."/>
            <person name="Ju Y.M."/>
            <person name="Slot J.C."/>
            <person name="Ahrendt S."/>
            <person name="Moore L.P."/>
            <person name="Eastman K.E."/>
            <person name="Scott K."/>
            <person name="Konkel Z."/>
            <person name="Mondo S.J."/>
            <person name="Kuo A."/>
            <person name="Hayes R.D."/>
            <person name="Haridas S."/>
            <person name="Andreopoulos B."/>
            <person name="Riley R."/>
            <person name="LaButti K."/>
            <person name="Pangilinan J."/>
            <person name="Lipzen A."/>
            <person name="Amirebrahimi M."/>
            <person name="Yan J."/>
            <person name="Adam C."/>
            <person name="Keymanesh K."/>
            <person name="Ng V."/>
            <person name="Louie K."/>
            <person name="Northen T."/>
            <person name="Drula E."/>
            <person name="Henrissat B."/>
            <person name="Hsieh H.M."/>
            <person name="Youens-Clark K."/>
            <person name="Lutzoni F."/>
            <person name="Miadlikowska J."/>
            <person name="Eastwood D.C."/>
            <person name="Hamelin R.C."/>
            <person name="Grigoriev I.V."/>
            <person name="U'Ren J.M."/>
        </authorList>
    </citation>
    <scope>NUCLEOTIDE SEQUENCE [LARGE SCALE GENOMIC DNA]</scope>
    <source>
        <strain evidence="1 2">ER1909</strain>
    </source>
</reference>
<dbReference type="EMBL" id="MU394281">
    <property type="protein sequence ID" value="KAI6093393.1"/>
    <property type="molecule type" value="Genomic_DNA"/>
</dbReference>
<accession>A0ACC0DLB4</accession>
<organism evidence="1 2">
    <name type="scientific">Hypoxylon rubiginosum</name>
    <dbReference type="NCBI Taxonomy" id="110542"/>
    <lineage>
        <taxon>Eukaryota</taxon>
        <taxon>Fungi</taxon>
        <taxon>Dikarya</taxon>
        <taxon>Ascomycota</taxon>
        <taxon>Pezizomycotina</taxon>
        <taxon>Sordariomycetes</taxon>
        <taxon>Xylariomycetidae</taxon>
        <taxon>Xylariales</taxon>
        <taxon>Hypoxylaceae</taxon>
        <taxon>Hypoxylon</taxon>
    </lineage>
</organism>
<sequence>MKPPLIQVSPRPVSLKQSLPAPLQTAFSDGRWNNAANLAKQRHGITKDLYYLAIEVAAKSQGDNVADRSAGKDLVESMIKDNITITDVDTIDMLEFSCSRADVKYSETIGPLRSKFVKSNFKDKASCIRCYDACVYHSDWKHAQLIATLLHNKFADDRNLWYYYILATHLYSLSDDCDKRELYARLAKIQADKAFDFRVMTAGEEYHLDRAVLTESEVLLWIDIRVNHSTIEENVALFRKPEYGALAFLEAGYEQAYSVVQRYLELANAWDDVFQTGKTILEHAIHLSQEEANAIETDKTVKDLRKTLKKQGQTPGEDTTKDQAKAMEKVKKDLVQAIEKARPVRSEKDYFFFSMSCEWNLFLSLYTAAMNHSDKKQSLKKVQQLSEKMVKALTRAENMKPIFERTYELATLRILFEMEPRFISDNAYTTTRVLHLVKHVMQHFKDPQAFNDACEFVPVMSQPDVAVFLATLRTNGIQCTDLFQRLALTSLALRLRYYVSTNSLLFCNCCNAILESPNCVSCLKSIAVNALKAYKLGMEDEHLRENVLPHENVDALSDIAVVGAVCLLKLAGLGRYVAMRDANSPLYWVNMQLFLLAVLWLDSHIIASPKKNDKHRMLLVKLYLLMGCVFRAKVLWEEFNVKNTILASLGLLYMDRLSSIAPGLFMGPSCDNPAKPFMDYYTRAFGSTSPKMIMVALEKGHYGSVLDLIKQKEKQSTSCTLIATALEERRGSRMKAGKIDAPIEDHPLIRNLSINIELQDITDYGILSGNEDKPHPRLVAPDSQPLYAIVNYGPLPTHTRSHLGLLAERFMDFVCYVQPKEYKPSKPKQVVQMDLDYAVSTCTQMTQDMKNLLGVPDEKLSDEEKTELKYQSQRQKALQSLTGPEFRYHSIVLQLSVVIKTVLEAKANSASPNELRDKLRDQVGELTDALSSQTANFVAVPESIQSKVHGFHGFGAMHAMGMLRESALAVKHTANYLATASEKIKNTDKARSSSEYACLPAELKKMTAAATESENAIKTRIKLLKTYLNDVDGWRDRLRDWTFGEYDYAYERDREFKKEVTEILKSVIPTAHVEKWADHVGESWRELMKGWAAVKFD</sequence>
<evidence type="ECO:0000313" key="2">
    <source>
        <dbReference type="Proteomes" id="UP001497680"/>
    </source>
</evidence>
<dbReference type="Proteomes" id="UP001497680">
    <property type="component" value="Unassembled WGS sequence"/>
</dbReference>
<protein>
    <submittedName>
        <fullName evidence="1">N-acetyltransferase B complex non catalytic subunit-domain-containing protein</fullName>
    </submittedName>
</protein>
<proteinExistence type="predicted"/>
<evidence type="ECO:0000313" key="1">
    <source>
        <dbReference type="EMBL" id="KAI6093393.1"/>
    </source>
</evidence>
<name>A0ACC0DLB4_9PEZI</name>